<protein>
    <submittedName>
        <fullName evidence="3">Uncharacterized protein</fullName>
    </submittedName>
</protein>
<proteinExistence type="predicted"/>
<dbReference type="EMBL" id="MCFE01000496">
    <property type="protein sequence ID" value="ORX88805.1"/>
    <property type="molecule type" value="Genomic_DNA"/>
</dbReference>
<feature type="region of interest" description="Disordered" evidence="2">
    <location>
        <begin position="1"/>
        <end position="208"/>
    </location>
</feature>
<keyword evidence="1" id="KW-0175">Coiled coil</keyword>
<evidence type="ECO:0000313" key="4">
    <source>
        <dbReference type="Proteomes" id="UP000193498"/>
    </source>
</evidence>
<feature type="compositionally biased region" description="Basic and acidic residues" evidence="2">
    <location>
        <begin position="8"/>
        <end position="25"/>
    </location>
</feature>
<dbReference type="InParanoid" id="A0A1Y1XSY9"/>
<organism evidence="3 4">
    <name type="scientific">Basidiobolus meristosporus CBS 931.73</name>
    <dbReference type="NCBI Taxonomy" id="1314790"/>
    <lineage>
        <taxon>Eukaryota</taxon>
        <taxon>Fungi</taxon>
        <taxon>Fungi incertae sedis</taxon>
        <taxon>Zoopagomycota</taxon>
        <taxon>Entomophthoromycotina</taxon>
        <taxon>Basidiobolomycetes</taxon>
        <taxon>Basidiobolales</taxon>
        <taxon>Basidiobolaceae</taxon>
        <taxon>Basidiobolus</taxon>
    </lineage>
</organism>
<evidence type="ECO:0000313" key="3">
    <source>
        <dbReference type="EMBL" id="ORX88805.1"/>
    </source>
</evidence>
<feature type="compositionally biased region" description="Basic and acidic residues" evidence="2">
    <location>
        <begin position="183"/>
        <end position="193"/>
    </location>
</feature>
<keyword evidence="4" id="KW-1185">Reference proteome</keyword>
<feature type="coiled-coil region" evidence="1">
    <location>
        <begin position="226"/>
        <end position="261"/>
    </location>
</feature>
<gene>
    <name evidence="3" type="ORF">K493DRAFT_319190</name>
</gene>
<sequence length="267" mass="29326">MSSPESGSGDREAKNPPSETRKNLHPEAQVYVPRFKRMGQDGQAKPSPQSNEPKLDTNKPKSPTPATGECPPPRRGRDFDATSLRVYPETTAKKTPQKNSRNAHKGSSSHTSHRQDRSPRGRPSSPNKPFPERKPTPGAAATDPTPSSSTALLHPEPKLGRRRQVPEPGIDELTKSLGQLSTEDAHPGEKFDKAPSTPVRVPAPGRPVTSDMVARRLVGNILGIKVTKSKEALEQEKKKLAEARAQRLAKKKEEAKRLEESERTFLE</sequence>
<evidence type="ECO:0000256" key="1">
    <source>
        <dbReference type="SAM" id="Coils"/>
    </source>
</evidence>
<comment type="caution">
    <text evidence="3">The sequence shown here is derived from an EMBL/GenBank/DDBJ whole genome shotgun (WGS) entry which is preliminary data.</text>
</comment>
<accession>A0A1Y1XSY9</accession>
<feature type="compositionally biased region" description="Low complexity" evidence="2">
    <location>
        <begin position="136"/>
        <end position="151"/>
    </location>
</feature>
<dbReference type="Proteomes" id="UP000193498">
    <property type="component" value="Unassembled WGS sequence"/>
</dbReference>
<dbReference type="AlphaFoldDB" id="A0A1Y1XSY9"/>
<dbReference type="OrthoDB" id="5418203at2759"/>
<name>A0A1Y1XSY9_9FUNG</name>
<evidence type="ECO:0000256" key="2">
    <source>
        <dbReference type="SAM" id="MobiDB-lite"/>
    </source>
</evidence>
<reference evidence="3 4" key="1">
    <citation type="submission" date="2016-07" db="EMBL/GenBank/DDBJ databases">
        <title>Pervasive Adenine N6-methylation of Active Genes in Fungi.</title>
        <authorList>
            <consortium name="DOE Joint Genome Institute"/>
            <person name="Mondo S.J."/>
            <person name="Dannebaum R.O."/>
            <person name="Kuo R.C."/>
            <person name="Labutti K."/>
            <person name="Haridas S."/>
            <person name="Kuo A."/>
            <person name="Salamov A."/>
            <person name="Ahrendt S.R."/>
            <person name="Lipzen A."/>
            <person name="Sullivan W."/>
            <person name="Andreopoulos W.B."/>
            <person name="Clum A."/>
            <person name="Lindquist E."/>
            <person name="Daum C."/>
            <person name="Ramamoorthy G.K."/>
            <person name="Gryganskyi A."/>
            <person name="Culley D."/>
            <person name="Magnuson J.K."/>
            <person name="James T.Y."/>
            <person name="O'Malley M.A."/>
            <person name="Stajich J.E."/>
            <person name="Spatafora J.W."/>
            <person name="Visel A."/>
            <person name="Grigoriev I.V."/>
        </authorList>
    </citation>
    <scope>NUCLEOTIDE SEQUENCE [LARGE SCALE GENOMIC DNA]</scope>
    <source>
        <strain evidence="3 4">CBS 931.73</strain>
    </source>
</reference>
<feature type="compositionally biased region" description="Polar residues" evidence="2">
    <location>
        <begin position="93"/>
        <end position="110"/>
    </location>
</feature>